<keyword evidence="2" id="KW-0812">Transmembrane</keyword>
<dbReference type="EMBL" id="DUZY01000002">
    <property type="protein sequence ID" value="DAD30046.1"/>
    <property type="molecule type" value="Genomic_DNA"/>
</dbReference>
<evidence type="ECO:0000313" key="4">
    <source>
        <dbReference type="Proteomes" id="UP000607653"/>
    </source>
</evidence>
<dbReference type="AlphaFoldDB" id="A0A822YGF3"/>
<reference evidence="3 4" key="1">
    <citation type="journal article" date="2020" name="Mol. Biol. Evol.">
        <title>Distinct Expression and Methylation Patterns for Genes with Different Fates following a Single Whole-Genome Duplication in Flowering Plants.</title>
        <authorList>
            <person name="Shi T."/>
            <person name="Rahmani R.S."/>
            <person name="Gugger P.F."/>
            <person name="Wang M."/>
            <person name="Li H."/>
            <person name="Zhang Y."/>
            <person name="Li Z."/>
            <person name="Wang Q."/>
            <person name="Van de Peer Y."/>
            <person name="Marchal K."/>
            <person name="Chen J."/>
        </authorList>
    </citation>
    <scope>NUCLEOTIDE SEQUENCE [LARGE SCALE GENOMIC DNA]</scope>
    <source>
        <tissue evidence="3">Leaf</tissue>
    </source>
</reference>
<evidence type="ECO:0008006" key="5">
    <source>
        <dbReference type="Google" id="ProtNLM"/>
    </source>
</evidence>
<evidence type="ECO:0000256" key="2">
    <source>
        <dbReference type="SAM" id="Phobius"/>
    </source>
</evidence>
<protein>
    <recommendedName>
        <fullName evidence="5">Transmembrane protein</fullName>
    </recommendedName>
</protein>
<evidence type="ECO:0000256" key="1">
    <source>
        <dbReference type="SAM" id="MobiDB-lite"/>
    </source>
</evidence>
<sequence>MDGQLSSLIGFFNSTNFVNQSQPQYISPCSQYLLRFYSSPLFFLQNILVIYFIFSNFLVHVARFAPAPTPATDCGGNDMWWKNGSEPKKKRLKE</sequence>
<keyword evidence="2" id="KW-0472">Membrane</keyword>
<dbReference type="Proteomes" id="UP000607653">
    <property type="component" value="Unassembled WGS sequence"/>
</dbReference>
<gene>
    <name evidence="3" type="ORF">HUJ06_031514</name>
</gene>
<keyword evidence="4" id="KW-1185">Reference proteome</keyword>
<keyword evidence="2" id="KW-1133">Transmembrane helix</keyword>
<name>A0A822YGF3_NELNU</name>
<feature type="transmembrane region" description="Helical" evidence="2">
    <location>
        <begin position="41"/>
        <end position="59"/>
    </location>
</feature>
<comment type="caution">
    <text evidence="3">The sequence shown here is derived from an EMBL/GenBank/DDBJ whole genome shotgun (WGS) entry which is preliminary data.</text>
</comment>
<feature type="region of interest" description="Disordered" evidence="1">
    <location>
        <begin position="69"/>
        <end position="94"/>
    </location>
</feature>
<accession>A0A822YGF3</accession>
<organism evidence="3 4">
    <name type="scientific">Nelumbo nucifera</name>
    <name type="common">Sacred lotus</name>
    <dbReference type="NCBI Taxonomy" id="4432"/>
    <lineage>
        <taxon>Eukaryota</taxon>
        <taxon>Viridiplantae</taxon>
        <taxon>Streptophyta</taxon>
        <taxon>Embryophyta</taxon>
        <taxon>Tracheophyta</taxon>
        <taxon>Spermatophyta</taxon>
        <taxon>Magnoliopsida</taxon>
        <taxon>Proteales</taxon>
        <taxon>Nelumbonaceae</taxon>
        <taxon>Nelumbo</taxon>
    </lineage>
</organism>
<proteinExistence type="predicted"/>
<evidence type="ECO:0000313" key="3">
    <source>
        <dbReference type="EMBL" id="DAD30046.1"/>
    </source>
</evidence>